<gene>
    <name evidence="3" type="ORF">J2S42_001045</name>
</gene>
<dbReference type="PRINTS" id="PR00081">
    <property type="entry name" value="GDHRDH"/>
</dbReference>
<protein>
    <submittedName>
        <fullName evidence="3">NAD(P)-dependent dehydrogenase (Short-subunit alcohol dehydrogenase family)</fullName>
    </submittedName>
</protein>
<name>A0AAE3VV92_9ACTN</name>
<dbReference type="GO" id="GO:0016491">
    <property type="term" value="F:oxidoreductase activity"/>
    <property type="evidence" value="ECO:0007669"/>
    <property type="project" value="UniProtKB-KW"/>
</dbReference>
<dbReference type="AlphaFoldDB" id="A0AAE3VV92"/>
<accession>A0AAE3VV92</accession>
<organism evidence="3 4">
    <name type="scientific">Catenuloplanes indicus</name>
    <dbReference type="NCBI Taxonomy" id="137267"/>
    <lineage>
        <taxon>Bacteria</taxon>
        <taxon>Bacillati</taxon>
        <taxon>Actinomycetota</taxon>
        <taxon>Actinomycetes</taxon>
        <taxon>Micromonosporales</taxon>
        <taxon>Micromonosporaceae</taxon>
        <taxon>Catenuloplanes</taxon>
    </lineage>
</organism>
<dbReference type="RefSeq" id="WP_307235736.1">
    <property type="nucleotide sequence ID" value="NZ_JAUSUZ010000001.1"/>
</dbReference>
<dbReference type="CDD" id="cd05233">
    <property type="entry name" value="SDR_c"/>
    <property type="match status" value="1"/>
</dbReference>
<reference evidence="3 4" key="1">
    <citation type="submission" date="2023-07" db="EMBL/GenBank/DDBJ databases">
        <title>Sequencing the genomes of 1000 actinobacteria strains.</title>
        <authorList>
            <person name="Klenk H.-P."/>
        </authorList>
    </citation>
    <scope>NUCLEOTIDE SEQUENCE [LARGE SCALE GENOMIC DNA]</scope>
    <source>
        <strain evidence="3 4">DSM 44709</strain>
    </source>
</reference>
<comment type="caution">
    <text evidence="3">The sequence shown here is derived from an EMBL/GenBank/DDBJ whole genome shotgun (WGS) entry which is preliminary data.</text>
</comment>
<dbReference type="PANTHER" id="PTHR43477">
    <property type="entry name" value="DIHYDROANTICAPSIN 7-DEHYDROGENASE"/>
    <property type="match status" value="1"/>
</dbReference>
<keyword evidence="4" id="KW-1185">Reference proteome</keyword>
<evidence type="ECO:0000256" key="1">
    <source>
        <dbReference type="ARBA" id="ARBA00006484"/>
    </source>
</evidence>
<dbReference type="InterPro" id="IPR036291">
    <property type="entry name" value="NAD(P)-bd_dom_sf"/>
</dbReference>
<dbReference type="Pfam" id="PF13561">
    <property type="entry name" value="adh_short_C2"/>
    <property type="match status" value="1"/>
</dbReference>
<dbReference type="SUPFAM" id="SSF51735">
    <property type="entry name" value="NAD(P)-binding Rossmann-fold domains"/>
    <property type="match status" value="1"/>
</dbReference>
<keyword evidence="2" id="KW-0560">Oxidoreductase</keyword>
<dbReference type="Gene3D" id="3.40.50.720">
    <property type="entry name" value="NAD(P)-binding Rossmann-like Domain"/>
    <property type="match status" value="1"/>
</dbReference>
<dbReference type="EMBL" id="JAUSUZ010000001">
    <property type="protein sequence ID" value="MDQ0364376.1"/>
    <property type="molecule type" value="Genomic_DNA"/>
</dbReference>
<comment type="similarity">
    <text evidence="1">Belongs to the short-chain dehydrogenases/reductases (SDR) family.</text>
</comment>
<dbReference type="Proteomes" id="UP001240236">
    <property type="component" value="Unassembled WGS sequence"/>
</dbReference>
<evidence type="ECO:0000313" key="4">
    <source>
        <dbReference type="Proteomes" id="UP001240236"/>
    </source>
</evidence>
<sequence>MAEIVTAGGTARFIAADLEEPDDIRRLAAAGGDVDVLVNNAAGIWFGPSAGIGTADLDRILRVNIRATYLLTAEIAPGMAARGHGSIVNVSGLAARIELPAGAAYGAAKGSTESLTRAWASEFSPAGVRVNAVLPGPLAPAAGSDPIVDAIAATTPLKRAARAEEVASVIGFLAGPSSSYMTGAVIPVDGGRTAV</sequence>
<proteinExistence type="inferred from homology"/>
<dbReference type="InterPro" id="IPR002347">
    <property type="entry name" value="SDR_fam"/>
</dbReference>
<dbReference type="PRINTS" id="PR00080">
    <property type="entry name" value="SDRFAMILY"/>
</dbReference>
<evidence type="ECO:0000256" key="2">
    <source>
        <dbReference type="ARBA" id="ARBA00023002"/>
    </source>
</evidence>
<evidence type="ECO:0000313" key="3">
    <source>
        <dbReference type="EMBL" id="MDQ0364376.1"/>
    </source>
</evidence>
<dbReference type="PANTHER" id="PTHR43477:SF1">
    <property type="entry name" value="DIHYDROANTICAPSIN 7-DEHYDROGENASE"/>
    <property type="match status" value="1"/>
</dbReference>
<dbReference type="InterPro" id="IPR051122">
    <property type="entry name" value="SDR_DHRS6-like"/>
</dbReference>